<evidence type="ECO:0000313" key="4">
    <source>
        <dbReference type="EnsemblMetazoa" id="GBRI022475-PA"/>
    </source>
</evidence>
<dbReference type="STRING" id="37001.A0A1A9WJY1"/>
<proteinExistence type="predicted"/>
<reference evidence="5" key="1">
    <citation type="submission" date="2014-03" db="EMBL/GenBank/DDBJ databases">
        <authorList>
            <person name="Aksoy S."/>
            <person name="Warren W."/>
            <person name="Wilson R.K."/>
        </authorList>
    </citation>
    <scope>NUCLEOTIDE SEQUENCE [LARGE SCALE GENOMIC DNA]</scope>
    <source>
        <strain evidence="5">IAEA</strain>
    </source>
</reference>
<dbReference type="SUPFAM" id="SSF55797">
    <property type="entry name" value="PR-1-like"/>
    <property type="match status" value="1"/>
</dbReference>
<dbReference type="GO" id="GO:0005576">
    <property type="term" value="C:extracellular region"/>
    <property type="evidence" value="ECO:0007669"/>
    <property type="project" value="UniProtKB-SubCell"/>
</dbReference>
<dbReference type="VEuPathDB" id="VectorBase:GBRI022475"/>
<keyword evidence="5" id="KW-1185">Reference proteome</keyword>
<dbReference type="InterPro" id="IPR035940">
    <property type="entry name" value="CAP_sf"/>
</dbReference>
<evidence type="ECO:0000259" key="3">
    <source>
        <dbReference type="SMART" id="SM00198"/>
    </source>
</evidence>
<accession>A0A1A9WJY1</accession>
<dbReference type="CDD" id="cd05380">
    <property type="entry name" value="CAP_euk"/>
    <property type="match status" value="1"/>
</dbReference>
<protein>
    <submittedName>
        <fullName evidence="4">SCP domain-containing protein</fullName>
    </submittedName>
</protein>
<dbReference type="Proteomes" id="UP000091820">
    <property type="component" value="Unassembled WGS sequence"/>
</dbReference>
<dbReference type="Gene3D" id="3.40.33.10">
    <property type="entry name" value="CAP"/>
    <property type="match status" value="1"/>
</dbReference>
<evidence type="ECO:0000256" key="2">
    <source>
        <dbReference type="ARBA" id="ARBA00022525"/>
    </source>
</evidence>
<evidence type="ECO:0000256" key="1">
    <source>
        <dbReference type="ARBA" id="ARBA00004613"/>
    </source>
</evidence>
<dbReference type="AlphaFoldDB" id="A0A1A9WJY1"/>
<comment type="subcellular location">
    <subcellularLocation>
        <location evidence="1">Secreted</location>
    </subcellularLocation>
</comment>
<keyword evidence="2" id="KW-0964">Secreted</keyword>
<name>A0A1A9WJY1_9MUSC</name>
<reference evidence="4" key="2">
    <citation type="submission" date="2020-05" db="UniProtKB">
        <authorList>
            <consortium name="EnsemblMetazoa"/>
        </authorList>
    </citation>
    <scope>IDENTIFICATION</scope>
    <source>
        <strain evidence="4">IAEA</strain>
    </source>
</reference>
<sequence>MCENIRKLLHHRCPSDAMVMDINEFKSIFVHEHNKRRNRIASGKLSGYYPATRMATMVWDDELQYLAGSNVRTCILDHYECNHTYRFKNSGQNLCSISRLKSVRTNITDLISETLHLWFDTEYQLIDHTENYGHFAELILDRNTHVGCEILRFTPSHHPISFVYHIVYNYASVYALDAPLYEVGYPDVKCKTGRNSNYSALCSIKEFFDPNY</sequence>
<evidence type="ECO:0000313" key="5">
    <source>
        <dbReference type="Proteomes" id="UP000091820"/>
    </source>
</evidence>
<organism evidence="4 5">
    <name type="scientific">Glossina brevipalpis</name>
    <dbReference type="NCBI Taxonomy" id="37001"/>
    <lineage>
        <taxon>Eukaryota</taxon>
        <taxon>Metazoa</taxon>
        <taxon>Ecdysozoa</taxon>
        <taxon>Arthropoda</taxon>
        <taxon>Hexapoda</taxon>
        <taxon>Insecta</taxon>
        <taxon>Pterygota</taxon>
        <taxon>Neoptera</taxon>
        <taxon>Endopterygota</taxon>
        <taxon>Diptera</taxon>
        <taxon>Brachycera</taxon>
        <taxon>Muscomorpha</taxon>
        <taxon>Hippoboscoidea</taxon>
        <taxon>Glossinidae</taxon>
        <taxon>Glossina</taxon>
    </lineage>
</organism>
<dbReference type="Pfam" id="PF00188">
    <property type="entry name" value="CAP"/>
    <property type="match status" value="1"/>
</dbReference>
<dbReference type="EnsemblMetazoa" id="GBRI022475-RA">
    <property type="protein sequence ID" value="GBRI022475-PA"/>
    <property type="gene ID" value="GBRI022475"/>
</dbReference>
<dbReference type="InterPro" id="IPR014044">
    <property type="entry name" value="CAP_dom"/>
</dbReference>
<feature type="domain" description="SCP" evidence="3">
    <location>
        <begin position="24"/>
        <end position="177"/>
    </location>
</feature>
<dbReference type="SMART" id="SM00198">
    <property type="entry name" value="SCP"/>
    <property type="match status" value="1"/>
</dbReference>